<evidence type="ECO:0000256" key="4">
    <source>
        <dbReference type="ARBA" id="ARBA00023136"/>
    </source>
</evidence>
<proteinExistence type="predicted"/>
<name>A0ABR2YG79_9CHLO</name>
<sequence>MSSDVIQLRILQSFNSKAPRSQTKIQARNTPKSGYFADADPHAEVYSALGGVEQTDYTERGGRYTSDFIWNTKWKDQLDLEISQKEAKKKASEEGEAPTPGGLSFTRLADLNSMDVDLSEQLRPRRSQQSSQQQPMPSSRPGTSAAASVAAQRRILYERGRQKAGFENVAPTQGESRRWERSGRFTKKVVSTASTAPAEVEAQAARAEAERVEYEALKQGLFRWSLGTTVACFAAAYTFYSRDTAASYGLGAVGGLMYLRLLNRSVDGMGASFLGAAGGQARLLIPVILALAYNRWHLLGGFERTGVDLELLPMLLGFFTYKAGVVSKQFVDLVGAAIRSQQGEENVTGNEAEDVQLEK</sequence>
<feature type="region of interest" description="Disordered" evidence="5">
    <location>
        <begin position="120"/>
        <end position="147"/>
    </location>
</feature>
<organism evidence="7 8">
    <name type="scientific">Coccomyxa subellipsoidea</name>
    <dbReference type="NCBI Taxonomy" id="248742"/>
    <lineage>
        <taxon>Eukaryota</taxon>
        <taxon>Viridiplantae</taxon>
        <taxon>Chlorophyta</taxon>
        <taxon>core chlorophytes</taxon>
        <taxon>Trebouxiophyceae</taxon>
        <taxon>Trebouxiophyceae incertae sedis</taxon>
        <taxon>Coccomyxaceae</taxon>
        <taxon>Coccomyxa</taxon>
    </lineage>
</organism>
<evidence type="ECO:0000256" key="3">
    <source>
        <dbReference type="ARBA" id="ARBA00022989"/>
    </source>
</evidence>
<keyword evidence="3" id="KW-1133">Transmembrane helix</keyword>
<feature type="domain" description="CGL160/ATPI" evidence="6">
    <location>
        <begin position="206"/>
        <end position="327"/>
    </location>
</feature>
<comment type="caution">
    <text evidence="7">The sequence shown here is derived from an EMBL/GenBank/DDBJ whole genome shotgun (WGS) entry which is preliminary data.</text>
</comment>
<dbReference type="PANTHER" id="PTHR34118:SF6">
    <property type="entry name" value="PROTEIN CONSERVED ONLY IN THE GREEN LINEAGE 160, CHLOROPLASTIC"/>
    <property type="match status" value="1"/>
</dbReference>
<accession>A0ABR2YG79</accession>
<protein>
    <recommendedName>
        <fullName evidence="6">CGL160/ATPI domain-containing protein</fullName>
    </recommendedName>
</protein>
<keyword evidence="4" id="KW-0472">Membrane</keyword>
<dbReference type="PANTHER" id="PTHR34118">
    <property type="entry name" value="NF-KAPPA-B INHIBITOR-LIKE PROTEIN-RELATED"/>
    <property type="match status" value="1"/>
</dbReference>
<gene>
    <name evidence="7" type="ORF">WJX75_001387</name>
</gene>
<evidence type="ECO:0000256" key="5">
    <source>
        <dbReference type="SAM" id="MobiDB-lite"/>
    </source>
</evidence>
<feature type="compositionally biased region" description="Low complexity" evidence="5">
    <location>
        <begin position="127"/>
        <end position="141"/>
    </location>
</feature>
<evidence type="ECO:0000256" key="1">
    <source>
        <dbReference type="ARBA" id="ARBA00004141"/>
    </source>
</evidence>
<dbReference type="Pfam" id="PF24763">
    <property type="entry name" value="CGL160_C"/>
    <property type="match status" value="1"/>
</dbReference>
<dbReference type="InterPro" id="IPR056309">
    <property type="entry name" value="CGL160/ATPI_dom"/>
</dbReference>
<feature type="region of interest" description="Disordered" evidence="5">
    <location>
        <begin position="85"/>
        <end position="108"/>
    </location>
</feature>
<evidence type="ECO:0000259" key="6">
    <source>
        <dbReference type="Pfam" id="PF24763"/>
    </source>
</evidence>
<dbReference type="EMBL" id="JALJOT010000012">
    <property type="protein sequence ID" value="KAK9904727.1"/>
    <property type="molecule type" value="Genomic_DNA"/>
</dbReference>
<comment type="subcellular location">
    <subcellularLocation>
        <location evidence="1">Membrane</location>
        <topology evidence="1">Multi-pass membrane protein</topology>
    </subcellularLocation>
</comment>
<keyword evidence="8" id="KW-1185">Reference proteome</keyword>
<evidence type="ECO:0000313" key="7">
    <source>
        <dbReference type="EMBL" id="KAK9904727.1"/>
    </source>
</evidence>
<reference evidence="7 8" key="1">
    <citation type="journal article" date="2024" name="Nat. Commun.">
        <title>Phylogenomics reveals the evolutionary origins of lichenization in chlorophyte algae.</title>
        <authorList>
            <person name="Puginier C."/>
            <person name="Libourel C."/>
            <person name="Otte J."/>
            <person name="Skaloud P."/>
            <person name="Haon M."/>
            <person name="Grisel S."/>
            <person name="Petersen M."/>
            <person name="Berrin J.G."/>
            <person name="Delaux P.M."/>
            <person name="Dal Grande F."/>
            <person name="Keller J."/>
        </authorList>
    </citation>
    <scope>NUCLEOTIDE SEQUENCE [LARGE SCALE GENOMIC DNA]</scope>
    <source>
        <strain evidence="7 8">SAG 216-7</strain>
    </source>
</reference>
<keyword evidence="2" id="KW-0812">Transmembrane</keyword>
<evidence type="ECO:0000313" key="8">
    <source>
        <dbReference type="Proteomes" id="UP001491310"/>
    </source>
</evidence>
<evidence type="ECO:0000256" key="2">
    <source>
        <dbReference type="ARBA" id="ARBA00022692"/>
    </source>
</evidence>
<dbReference type="Proteomes" id="UP001491310">
    <property type="component" value="Unassembled WGS sequence"/>
</dbReference>